<dbReference type="Proteomes" id="UP000323439">
    <property type="component" value="Unassembled WGS sequence"/>
</dbReference>
<dbReference type="InterPro" id="IPR013783">
    <property type="entry name" value="Ig-like_fold"/>
</dbReference>
<sequence length="779" mass="86111">MLTNIHNEVFEIKLHSKFFIFIILIIFLSSISFVSAEDSVNETVDEVPEIEIGEIERYADGSLKDFVGDATDDDLADLSECSSVVLQVSATESVISFRRDSTEAADITVESGNWGDIEYLKQYKTSGGYFAHAIVTSNGWLIGNGGVTDGSVYRQIESIASEMVVKDVISNDYLSRIYNILSRYSLGHFVIKAPDGTYGVVFTDRYHVSNLNPGQYIICPNIYSYSKKGTYDSSLNPVDAAIKLVYTDSYGVNRRNVMTYNYKPVSSDTGVSFGVECYASNDNGAGVGRSTASLADNIYFYGKYFSRSSLPVTPNKIYMGTHAFAGTSIEIFKLLSPVANSLVGESVELKYQVNYVAHSSPVVRFAVPEGFEFNSATLSKGTYTYDVGPRVVTWYLNDCEQNNFITLNIKAVKSGKYVMASSLNNNYVYEFELNVNKYGAKLSADNLEKYYKGPERLNVILKDPDNNPIAGENVVININGVGYTRTTNGDGVASIAINLNSGEYDITASYNGRFGSDSTVAHVKVLKTISGNDIVKYYRNGTQYYARFIDTAGNPLANSDVSFNINGVFYTRTTDGNGNARLNINLNPGEYILTAINPVNGEQYSNNVKVLTILEDGHDLTKYYRNDSVYSIKVLDDTGNPLVNGEVRFNINGVFYTRMTNESGYANLNIRLQPGEYIVTAEYNQLMYTNIVTVLPTLFANDTVSYTNESNFACLLIDGNGNPYANQTITFNIEGVVFTNVTGEDGIADLLIYLPDGEYSVTSSYDEYNINNRITIRSS</sequence>
<proteinExistence type="predicted"/>
<evidence type="ECO:0000313" key="1">
    <source>
        <dbReference type="EMBL" id="SDA68052.1"/>
    </source>
</evidence>
<evidence type="ECO:0000313" key="2">
    <source>
        <dbReference type="Proteomes" id="UP000323439"/>
    </source>
</evidence>
<organism evidence="1 2">
    <name type="scientific">Methanobrevibacter millerae</name>
    <dbReference type="NCBI Taxonomy" id="230361"/>
    <lineage>
        <taxon>Archaea</taxon>
        <taxon>Methanobacteriati</taxon>
        <taxon>Methanobacteriota</taxon>
        <taxon>Methanomada group</taxon>
        <taxon>Methanobacteria</taxon>
        <taxon>Methanobacteriales</taxon>
        <taxon>Methanobacteriaceae</taxon>
        <taxon>Methanobrevibacter</taxon>
    </lineage>
</organism>
<dbReference type="AlphaFoldDB" id="A0A1G5XCP4"/>
<dbReference type="SUPFAM" id="SSF49373">
    <property type="entry name" value="Invasin/intimin cell-adhesion fragments"/>
    <property type="match status" value="1"/>
</dbReference>
<dbReference type="InterPro" id="IPR008964">
    <property type="entry name" value="Invasin/intimin_cell_adhesion"/>
</dbReference>
<name>A0A1G5XCP4_9EURY</name>
<gene>
    <name evidence="1" type="ORF">SAMN02910315_02130</name>
</gene>
<reference evidence="1 2" key="1">
    <citation type="submission" date="2016-10" db="EMBL/GenBank/DDBJ databases">
        <authorList>
            <person name="Varghese N."/>
            <person name="Submissions S."/>
        </authorList>
    </citation>
    <scope>NUCLEOTIDE SEQUENCE [LARGE SCALE GENOMIC DNA]</scope>
    <source>
        <strain evidence="1 2">DSM 16643</strain>
    </source>
</reference>
<accession>A0A1G5XCP4</accession>
<dbReference type="Gene3D" id="2.60.40.10">
    <property type="entry name" value="Immunoglobulins"/>
    <property type="match status" value="1"/>
</dbReference>
<dbReference type="OrthoDB" id="81290at2157"/>
<evidence type="ECO:0008006" key="3">
    <source>
        <dbReference type="Google" id="ProtNLM"/>
    </source>
</evidence>
<dbReference type="EMBL" id="FMXB01000021">
    <property type="protein sequence ID" value="SDA68052.1"/>
    <property type="molecule type" value="Genomic_DNA"/>
</dbReference>
<dbReference type="Gene3D" id="2.60.40.1120">
    <property type="entry name" value="Carboxypeptidase-like, regulatory domain"/>
    <property type="match status" value="1"/>
</dbReference>
<keyword evidence="2" id="KW-1185">Reference proteome</keyword>
<protein>
    <recommendedName>
        <fullName evidence="3">Adhesin-like protein</fullName>
    </recommendedName>
</protein>